<keyword evidence="3" id="KW-1185">Reference proteome</keyword>
<evidence type="ECO:0000313" key="3">
    <source>
        <dbReference type="Proteomes" id="UP000663722"/>
    </source>
</evidence>
<accession>A0A975BJR7</accession>
<feature type="transmembrane region" description="Helical" evidence="1">
    <location>
        <begin position="7"/>
        <end position="25"/>
    </location>
</feature>
<protein>
    <submittedName>
        <fullName evidence="2">Uncharacterized protein</fullName>
    </submittedName>
</protein>
<dbReference type="Proteomes" id="UP000663722">
    <property type="component" value="Chromosome"/>
</dbReference>
<dbReference type="InterPro" id="IPR014717">
    <property type="entry name" value="Transl_elong_EF1B/ribsomal_bS6"/>
</dbReference>
<proteinExistence type="predicted"/>
<keyword evidence="1" id="KW-0812">Transmembrane</keyword>
<gene>
    <name evidence="2" type="ORF">dnm_028810</name>
</gene>
<evidence type="ECO:0000256" key="1">
    <source>
        <dbReference type="SAM" id="Phobius"/>
    </source>
</evidence>
<dbReference type="AlphaFoldDB" id="A0A975BJR7"/>
<sequence>MQTRNLICFLIFGGGISAFIFLVIWPCQTTLSSIDSEIRRMETKIEEHKILLPVFNDLLKKDRRLKEQIKDWPFLPPSSSDGSVAEIKPTINDTDKISSVFQKIAQKNHFRIEAIQPDENLLSDNSKYLIIRITMRGKFLNLYNFLIQTLKIPYMAHIEQIQVQADQESEGDTHKISLKIWLEIQ</sequence>
<name>A0A975BJR7_9BACT</name>
<dbReference type="Gene3D" id="3.30.70.60">
    <property type="match status" value="1"/>
</dbReference>
<keyword evidence="1" id="KW-1133">Transmembrane helix</keyword>
<reference evidence="2" key="1">
    <citation type="journal article" date="2021" name="Microb. Physiol.">
        <title>Proteogenomic Insights into the Physiology of Marine, Sulfate-Reducing, Filamentous Desulfonema limicola and Desulfonema magnum.</title>
        <authorList>
            <person name="Schnaars V."/>
            <person name="Wohlbrand L."/>
            <person name="Scheve S."/>
            <person name="Hinrichs C."/>
            <person name="Reinhardt R."/>
            <person name="Rabus R."/>
        </authorList>
    </citation>
    <scope>NUCLEOTIDE SEQUENCE</scope>
    <source>
        <strain evidence="2">4be13</strain>
    </source>
</reference>
<organism evidence="2 3">
    <name type="scientific">Desulfonema magnum</name>
    <dbReference type="NCBI Taxonomy" id="45655"/>
    <lineage>
        <taxon>Bacteria</taxon>
        <taxon>Pseudomonadati</taxon>
        <taxon>Thermodesulfobacteriota</taxon>
        <taxon>Desulfobacteria</taxon>
        <taxon>Desulfobacterales</taxon>
        <taxon>Desulfococcaceae</taxon>
        <taxon>Desulfonema</taxon>
    </lineage>
</organism>
<dbReference type="EMBL" id="CP061800">
    <property type="protein sequence ID" value="QTA86857.1"/>
    <property type="molecule type" value="Genomic_DNA"/>
</dbReference>
<keyword evidence="1" id="KW-0472">Membrane</keyword>
<evidence type="ECO:0000313" key="2">
    <source>
        <dbReference type="EMBL" id="QTA86857.1"/>
    </source>
</evidence>
<dbReference type="KEGG" id="dmm:dnm_028810"/>